<proteinExistence type="predicted"/>
<organism evidence="1 2">
    <name type="scientific">Candidatus Enterovibrio escicola</name>
    <dbReference type="NCBI Taxonomy" id="1927127"/>
    <lineage>
        <taxon>Bacteria</taxon>
        <taxon>Pseudomonadati</taxon>
        <taxon>Pseudomonadota</taxon>
        <taxon>Gammaproteobacteria</taxon>
        <taxon>Vibrionales</taxon>
        <taxon>Vibrionaceae</taxon>
        <taxon>Enterovibrio</taxon>
    </lineage>
</organism>
<gene>
    <name evidence="1" type="ORF">BTN49_1727</name>
</gene>
<dbReference type="Proteomes" id="UP000219020">
    <property type="component" value="Unassembled WGS sequence"/>
</dbReference>
<dbReference type="AlphaFoldDB" id="A0A2A5T3L9"/>
<accession>A0A2A5T3L9</accession>
<keyword evidence="2" id="KW-1185">Reference proteome</keyword>
<dbReference type="RefSeq" id="WP_241896463.1">
    <property type="nucleotide sequence ID" value="NZ_CAWOZE010000006.1"/>
</dbReference>
<evidence type="ECO:0000313" key="2">
    <source>
        <dbReference type="Proteomes" id="UP000219020"/>
    </source>
</evidence>
<dbReference type="EMBL" id="NBYY01000015">
    <property type="protein sequence ID" value="PCS22763.1"/>
    <property type="molecule type" value="Genomic_DNA"/>
</dbReference>
<reference evidence="2" key="1">
    <citation type="submission" date="2017-04" db="EMBL/GenBank/DDBJ databases">
        <title>Genome evolution of the luminous symbionts of deep sea anglerfish.</title>
        <authorList>
            <person name="Hendry T.A."/>
        </authorList>
    </citation>
    <scope>NUCLEOTIDE SEQUENCE [LARGE SCALE GENOMIC DNA]</scope>
</reference>
<protein>
    <submittedName>
        <fullName evidence="1">Mobile element protein</fullName>
    </submittedName>
</protein>
<name>A0A2A5T3L9_9GAMM</name>
<evidence type="ECO:0000313" key="1">
    <source>
        <dbReference type="EMBL" id="PCS22763.1"/>
    </source>
</evidence>
<sequence length="89" mass="9567">MSTHEIIAAEVSLVSVGDNEISLTLLNSLSRKIQRVSADGVHDTRAGHHVLENRGITPSILPRSNAGYLEAGHPRNEAVKALKYNKLAG</sequence>
<comment type="caution">
    <text evidence="1">The sequence shown here is derived from an EMBL/GenBank/DDBJ whole genome shotgun (WGS) entry which is preliminary data.</text>
</comment>